<protein>
    <recommendedName>
        <fullName evidence="7">Delta(1)-pyrroline-2-carboxylate reductase</fullName>
        <ecNumber evidence="6">1.5.1.49</ecNumber>
    </recommendedName>
    <alternativeName>
        <fullName evidence="8">Proline ketimine reductase</fullName>
    </alternativeName>
</protein>
<keyword evidence="3" id="KW-0520">NAD</keyword>
<dbReference type="GO" id="GO:0005737">
    <property type="term" value="C:cytoplasm"/>
    <property type="evidence" value="ECO:0007669"/>
    <property type="project" value="TreeGrafter"/>
</dbReference>
<dbReference type="PIRSF" id="PIRSF001439">
    <property type="entry name" value="CryM"/>
    <property type="match status" value="1"/>
</dbReference>
<dbReference type="InterPro" id="IPR036291">
    <property type="entry name" value="NAD(P)-bd_dom_sf"/>
</dbReference>
<dbReference type="PANTHER" id="PTHR13812">
    <property type="entry name" value="KETIMINE REDUCTASE MU-CRYSTALLIN"/>
    <property type="match status" value="1"/>
</dbReference>
<evidence type="ECO:0000256" key="7">
    <source>
        <dbReference type="ARBA" id="ARBA00070669"/>
    </source>
</evidence>
<dbReference type="Pfam" id="PF02423">
    <property type="entry name" value="OCD_Mu_crystall"/>
    <property type="match status" value="1"/>
</dbReference>
<organism evidence="9 10">
    <name type="scientific">Bacillus pacificus</name>
    <dbReference type="NCBI Taxonomy" id="2026187"/>
    <lineage>
        <taxon>Bacteria</taxon>
        <taxon>Bacillati</taxon>
        <taxon>Bacillota</taxon>
        <taxon>Bacilli</taxon>
        <taxon>Bacillales</taxon>
        <taxon>Bacillaceae</taxon>
        <taxon>Bacillus</taxon>
        <taxon>Bacillus cereus group</taxon>
    </lineage>
</organism>
<evidence type="ECO:0000256" key="3">
    <source>
        <dbReference type="ARBA" id="ARBA00023027"/>
    </source>
</evidence>
<comment type="catalytic activity">
    <reaction evidence="4">
        <text>L-proline + NAD(+) = 1-pyrroline-2-carboxylate + NADH + H(+)</text>
        <dbReference type="Rhea" id="RHEA:20321"/>
        <dbReference type="ChEBI" id="CHEBI:15378"/>
        <dbReference type="ChEBI" id="CHEBI:39785"/>
        <dbReference type="ChEBI" id="CHEBI:57540"/>
        <dbReference type="ChEBI" id="CHEBI:57945"/>
        <dbReference type="ChEBI" id="CHEBI:60039"/>
        <dbReference type="EC" id="1.5.1.49"/>
    </reaction>
</comment>
<dbReference type="GO" id="GO:0019752">
    <property type="term" value="P:carboxylic acid metabolic process"/>
    <property type="evidence" value="ECO:0007669"/>
    <property type="project" value="UniProtKB-ARBA"/>
</dbReference>
<dbReference type="Gene3D" id="3.40.50.720">
    <property type="entry name" value="NAD(P)-binding Rossmann-like Domain"/>
    <property type="match status" value="1"/>
</dbReference>
<dbReference type="SUPFAM" id="SSF51735">
    <property type="entry name" value="NAD(P)-binding Rossmann-fold domains"/>
    <property type="match status" value="1"/>
</dbReference>
<dbReference type="InterPro" id="IPR003462">
    <property type="entry name" value="ODC_Mu_crystall"/>
</dbReference>
<dbReference type="FunFam" id="3.30.1780.10:FF:000002">
    <property type="entry name" value="Ornithine cyclodeaminase"/>
    <property type="match status" value="1"/>
</dbReference>
<dbReference type="GO" id="GO:0016829">
    <property type="term" value="F:lyase activity"/>
    <property type="evidence" value="ECO:0007669"/>
    <property type="project" value="UniProtKB-KW"/>
</dbReference>
<dbReference type="EMBL" id="FWZB01000039">
    <property type="protein sequence ID" value="SME12174.1"/>
    <property type="molecule type" value="Genomic_DNA"/>
</dbReference>
<evidence type="ECO:0000256" key="6">
    <source>
        <dbReference type="ARBA" id="ARBA00067080"/>
    </source>
</evidence>
<accession>A0A1Y5ZWA8</accession>
<evidence type="ECO:0000256" key="4">
    <source>
        <dbReference type="ARBA" id="ARBA00050354"/>
    </source>
</evidence>
<evidence type="ECO:0000256" key="5">
    <source>
        <dbReference type="ARBA" id="ARBA00052703"/>
    </source>
</evidence>
<reference evidence="10" key="1">
    <citation type="submission" date="2017-04" db="EMBL/GenBank/DDBJ databases">
        <authorList>
            <person name="Criscuolo A."/>
        </authorList>
    </citation>
    <scope>NUCLEOTIDE SEQUENCE [LARGE SCALE GENOMIC DNA]</scope>
</reference>
<dbReference type="PANTHER" id="PTHR13812:SF19">
    <property type="entry name" value="KETIMINE REDUCTASE MU-CRYSTALLIN"/>
    <property type="match status" value="1"/>
</dbReference>
<evidence type="ECO:0000313" key="10">
    <source>
        <dbReference type="Proteomes" id="UP000194499"/>
    </source>
</evidence>
<dbReference type="Proteomes" id="UP000194499">
    <property type="component" value="Unassembled WGS sequence"/>
</dbReference>
<dbReference type="FunFam" id="3.40.50.720:FF:000311">
    <property type="entry name" value="Ornithine cyclodeaminase"/>
    <property type="match status" value="1"/>
</dbReference>
<gene>
    <name evidence="9" type="primary">rapL</name>
    <name evidence="9" type="ORF">BACERE00191_03155</name>
</gene>
<keyword evidence="9" id="KW-0456">Lyase</keyword>
<dbReference type="AlphaFoldDB" id="A0A1Y5ZWA8"/>
<sequence>MLVISANEQRNLVNMNEVIAYAALALKEFSAERTITPIRGSLPFANEQNTALIMPSVAEGLEALGLKVVTVVPENKKIGKKTINGIVMLSDFQMGEPLALLEGSYLTMIRTGALSGVATKYLARHNAKTLCIIGTGEQAKGIAEAVFAVRHIEKVILYNRTEEKAYAFSQYIQEKFNKPAYVYTSANEAISEADIIVTTTNASTPVFSEKLQKGVHVNAVGSFRPSMQELPSHAIANANKVVVESKEAALEETGDLQVPIQEGLFKLSDIHAELGQIISGEKAGRESDEEVTVFKSVGLAVVDIIVAKYLYERAVEQGIGNKIEF</sequence>
<evidence type="ECO:0000256" key="1">
    <source>
        <dbReference type="ARBA" id="ARBA00008903"/>
    </source>
</evidence>
<keyword evidence="2" id="KW-0560">Oxidoreductase</keyword>
<evidence type="ECO:0000313" key="9">
    <source>
        <dbReference type="EMBL" id="SME12174.1"/>
    </source>
</evidence>
<dbReference type="RefSeq" id="WP_088106500.1">
    <property type="nucleotide sequence ID" value="NZ_CP093424.1"/>
</dbReference>
<evidence type="ECO:0000256" key="2">
    <source>
        <dbReference type="ARBA" id="ARBA00023002"/>
    </source>
</evidence>
<proteinExistence type="inferred from homology"/>
<dbReference type="InterPro" id="IPR023401">
    <property type="entry name" value="ODC_N"/>
</dbReference>
<evidence type="ECO:0000256" key="8">
    <source>
        <dbReference type="ARBA" id="ARBA00078572"/>
    </source>
</evidence>
<comment type="similarity">
    <text evidence="1">Belongs to the ornithine cyclodeaminase/mu-crystallin family.</text>
</comment>
<comment type="catalytic activity">
    <reaction evidence="5">
        <text>L-proline + NADP(+) = 1-pyrroline-2-carboxylate + NADPH + H(+)</text>
        <dbReference type="Rhea" id="RHEA:20317"/>
        <dbReference type="ChEBI" id="CHEBI:15378"/>
        <dbReference type="ChEBI" id="CHEBI:39785"/>
        <dbReference type="ChEBI" id="CHEBI:57783"/>
        <dbReference type="ChEBI" id="CHEBI:58349"/>
        <dbReference type="ChEBI" id="CHEBI:60039"/>
        <dbReference type="EC" id="1.5.1.49"/>
    </reaction>
</comment>
<dbReference type="EC" id="1.5.1.49" evidence="6"/>
<dbReference type="NCBIfam" id="NF006379">
    <property type="entry name" value="PRK08618.1"/>
    <property type="match status" value="1"/>
</dbReference>
<name>A0A1Y5ZWA8_9BACI</name>
<dbReference type="GO" id="GO:0016491">
    <property type="term" value="F:oxidoreductase activity"/>
    <property type="evidence" value="ECO:0007669"/>
    <property type="project" value="UniProtKB-KW"/>
</dbReference>
<dbReference type="Gene3D" id="3.30.1780.10">
    <property type="entry name" value="ornithine cyclodeaminase, domain 1"/>
    <property type="match status" value="1"/>
</dbReference>